<dbReference type="RefSeq" id="WP_093687962.1">
    <property type="nucleotide sequence ID" value="NZ_FNBU01000003.1"/>
</dbReference>
<dbReference type="Pfam" id="PF12986">
    <property type="entry name" value="DUF3870"/>
    <property type="match status" value="1"/>
</dbReference>
<organism evidence="2 3">
    <name type="scientific">Sporolituus thermophilus DSM 23256</name>
    <dbReference type="NCBI Taxonomy" id="1123285"/>
    <lineage>
        <taxon>Bacteria</taxon>
        <taxon>Bacillati</taxon>
        <taxon>Bacillota</taxon>
        <taxon>Negativicutes</taxon>
        <taxon>Selenomonadales</taxon>
        <taxon>Sporomusaceae</taxon>
        <taxon>Sporolituus</taxon>
    </lineage>
</organism>
<accession>A0A1G7IQT2</accession>
<gene>
    <name evidence="2" type="ORF">SAMN05660235_00589</name>
</gene>
<proteinExistence type="predicted"/>
<feature type="domain" description="DUF3870" evidence="1">
    <location>
        <begin position="10"/>
        <end position="102"/>
    </location>
</feature>
<dbReference type="EMBL" id="FNBU01000003">
    <property type="protein sequence ID" value="SDF14926.1"/>
    <property type="molecule type" value="Genomic_DNA"/>
</dbReference>
<dbReference type="OrthoDB" id="88363at2"/>
<dbReference type="Proteomes" id="UP000243333">
    <property type="component" value="Unassembled WGS sequence"/>
</dbReference>
<protein>
    <recommendedName>
        <fullName evidence="1">DUF3870 domain-containing protein</fullName>
    </recommendedName>
</protein>
<dbReference type="AlphaFoldDB" id="A0A1G7IQT2"/>
<evidence type="ECO:0000313" key="2">
    <source>
        <dbReference type="EMBL" id="SDF14926.1"/>
    </source>
</evidence>
<evidence type="ECO:0000313" key="3">
    <source>
        <dbReference type="Proteomes" id="UP000243333"/>
    </source>
</evidence>
<dbReference type="STRING" id="1123285.SAMN05660235_00589"/>
<evidence type="ECO:0000259" key="1">
    <source>
        <dbReference type="Pfam" id="PF12986"/>
    </source>
</evidence>
<reference evidence="3" key="1">
    <citation type="submission" date="2016-10" db="EMBL/GenBank/DDBJ databases">
        <authorList>
            <person name="Varghese N."/>
            <person name="Submissions S."/>
        </authorList>
    </citation>
    <scope>NUCLEOTIDE SEQUENCE [LARGE SCALE GENOMIC DNA]</scope>
    <source>
        <strain evidence="3">DSM 23256</strain>
    </source>
</reference>
<keyword evidence="3" id="KW-1185">Reference proteome</keyword>
<name>A0A1G7IQT2_9FIRM</name>
<dbReference type="InterPro" id="IPR024617">
    <property type="entry name" value="DUF3870"/>
</dbReference>
<sequence length="114" mass="12523">MAEYGPSTVFVTGVAKPGKDDPIASIYQVFFVSMVVDVRTDQIVDAACNTASPMTESFIRSLLIGHNLRDGVDGMTDAIRRRFFGLVQKALIVALKDAHNKYMMVKKQQLQLGG</sequence>